<name>A0ABS6MD30_9GAMM</name>
<feature type="region of interest" description="Disordered" evidence="3">
    <location>
        <begin position="1"/>
        <end position="48"/>
    </location>
</feature>
<dbReference type="EMBL" id="JAHQZT010000015">
    <property type="protein sequence ID" value="MBV0934065.1"/>
    <property type="molecule type" value="Genomic_DNA"/>
</dbReference>
<organism evidence="5 6">
    <name type="scientific">Marinobacterium weihaiense</name>
    <dbReference type="NCBI Taxonomy" id="2851016"/>
    <lineage>
        <taxon>Bacteria</taxon>
        <taxon>Pseudomonadati</taxon>
        <taxon>Pseudomonadota</taxon>
        <taxon>Gammaproteobacteria</taxon>
        <taxon>Oceanospirillales</taxon>
        <taxon>Oceanospirillaceae</taxon>
        <taxon>Marinobacterium</taxon>
    </lineage>
</organism>
<comment type="caution">
    <text evidence="5">The sequence shown here is derived from an EMBL/GenBank/DDBJ whole genome shotgun (WGS) entry which is preliminary data.</text>
</comment>
<evidence type="ECO:0000313" key="5">
    <source>
        <dbReference type="EMBL" id="MBV0934065.1"/>
    </source>
</evidence>
<accession>A0ABS6MD30</accession>
<evidence type="ECO:0000313" key="6">
    <source>
        <dbReference type="Proteomes" id="UP000755551"/>
    </source>
</evidence>
<dbReference type="Proteomes" id="UP000755551">
    <property type="component" value="Unassembled WGS sequence"/>
</dbReference>
<reference evidence="5 6" key="1">
    <citation type="submission" date="2021-06" db="EMBL/GenBank/DDBJ databases">
        <title>Bacterium isolated from marine sediment.</title>
        <authorList>
            <person name="Zhu K.-L."/>
            <person name="Du Z.-J."/>
            <person name="Liang Q.-Y."/>
        </authorList>
    </citation>
    <scope>NUCLEOTIDE SEQUENCE [LARGE SCALE GENOMIC DNA]</scope>
    <source>
        <strain evidence="5 6">A346</strain>
    </source>
</reference>
<protein>
    <recommendedName>
        <fullName evidence="2">Anti-sigma-28 factor</fullName>
    </recommendedName>
</protein>
<sequence>MAIDFPGLPSAQTAGNRGKVNDQQATDKAPRTDATTMTQGKRPDSGDTVRISDAAQALQRSGSVEAGSDSAVDNERVAQIKAAIDNGSYRIDNERVAERMLQFDNLLS</sequence>
<feature type="domain" description="Anti-sigma-28 factor FlgM C-terminal" evidence="4">
    <location>
        <begin position="47"/>
        <end position="102"/>
    </location>
</feature>
<evidence type="ECO:0000256" key="2">
    <source>
        <dbReference type="ARBA" id="ARBA00030117"/>
    </source>
</evidence>
<dbReference type="RefSeq" id="WP_217335474.1">
    <property type="nucleotide sequence ID" value="NZ_JAHQZT010000015.1"/>
</dbReference>
<gene>
    <name evidence="5" type="primary">flgM</name>
    <name evidence="5" type="ORF">KTN04_12010</name>
</gene>
<dbReference type="Pfam" id="PF04316">
    <property type="entry name" value="FlgM"/>
    <property type="match status" value="1"/>
</dbReference>
<dbReference type="InterPro" id="IPR007412">
    <property type="entry name" value="FlgM"/>
</dbReference>
<evidence type="ECO:0000259" key="4">
    <source>
        <dbReference type="Pfam" id="PF04316"/>
    </source>
</evidence>
<keyword evidence="5" id="KW-0282">Flagellum</keyword>
<evidence type="ECO:0000256" key="1">
    <source>
        <dbReference type="ARBA" id="ARBA00024739"/>
    </source>
</evidence>
<evidence type="ECO:0000256" key="3">
    <source>
        <dbReference type="SAM" id="MobiDB-lite"/>
    </source>
</evidence>
<proteinExistence type="predicted"/>
<dbReference type="InterPro" id="IPR031316">
    <property type="entry name" value="FlgM_C"/>
</dbReference>
<dbReference type="NCBIfam" id="TIGR03824">
    <property type="entry name" value="FlgM_jcvi"/>
    <property type="match status" value="1"/>
</dbReference>
<keyword evidence="5" id="KW-0969">Cilium</keyword>
<keyword evidence="6" id="KW-1185">Reference proteome</keyword>
<feature type="compositionally biased region" description="Polar residues" evidence="3">
    <location>
        <begin position="10"/>
        <end position="26"/>
    </location>
</feature>
<comment type="function">
    <text evidence="1">Responsible for the coupling of flagellin expression to flagellar assembly by preventing expression of the flagellin genes when a component of the middle class of proteins is defective. It negatively regulates flagellar genes by inhibiting the activity of FliA by directly binding to FliA.</text>
</comment>
<keyword evidence="5" id="KW-0966">Cell projection</keyword>